<evidence type="ECO:0000313" key="1">
    <source>
        <dbReference type="EMBL" id="QNT58186.1"/>
    </source>
</evidence>
<name>A0A7H1M971_9NEIS</name>
<reference evidence="1" key="1">
    <citation type="submission" date="2024-06" db="EMBL/GenBank/DDBJ databases">
        <title>Complete Genome Sequence of mouse commensal type strain Neisseria musculi.</title>
        <authorList>
            <person name="Thapa E."/>
            <person name="Aluvathingal J."/>
            <person name="Nadendla S."/>
            <person name="Mehta A."/>
            <person name="Tettelin H."/>
            <person name="Weyand N.J."/>
        </authorList>
    </citation>
    <scope>NUCLEOTIDE SEQUENCE</scope>
    <source>
        <strain evidence="1">NW831</strain>
    </source>
</reference>
<keyword evidence="2" id="KW-1185">Reference proteome</keyword>
<protein>
    <submittedName>
        <fullName evidence="1">Uncharacterized protein</fullName>
    </submittedName>
</protein>
<organism evidence="1 2">
    <name type="scientific">Neisseria musculi</name>
    <dbReference type="NCBI Taxonomy" id="1815583"/>
    <lineage>
        <taxon>Bacteria</taxon>
        <taxon>Pseudomonadati</taxon>
        <taxon>Pseudomonadota</taxon>
        <taxon>Betaproteobacteria</taxon>
        <taxon>Neisseriales</taxon>
        <taxon>Neisseriaceae</taxon>
        <taxon>Neisseria</taxon>
    </lineage>
</organism>
<gene>
    <name evidence="1" type="ORF">H7A79_0224</name>
</gene>
<accession>A0A7H1M971</accession>
<sequence>MARPRGMLVPLRPHAFICSVRQFVNLPAPRSKGRLKKFSGGLCVFFILRHRQNRKKHRKQFICLIFVQVEARYPASRYVFDRCFNLSARISACTGRGGLAELITVFGFSDGTPTGIQVFGKGFGPSENRGRHHQPAYPPIKAGRRKSYRQRKAVFAAVSVRPAQPFALVGARQQCNVNKVGSLSITRGGTRRRIKPFPVADGRG</sequence>
<dbReference type="Proteomes" id="UP000516412">
    <property type="component" value="Chromosome"/>
</dbReference>
<evidence type="ECO:0000313" key="2">
    <source>
        <dbReference type="Proteomes" id="UP000516412"/>
    </source>
</evidence>
<dbReference type="KEGG" id="nmus:H7A79_0224"/>
<dbReference type="EMBL" id="CP060414">
    <property type="protein sequence ID" value="QNT58186.1"/>
    <property type="molecule type" value="Genomic_DNA"/>
</dbReference>
<proteinExistence type="predicted"/>
<dbReference type="AlphaFoldDB" id="A0A7H1M971"/>